<dbReference type="InterPro" id="IPR014729">
    <property type="entry name" value="Rossmann-like_a/b/a_fold"/>
</dbReference>
<feature type="domain" description="Asparagine synthetase" evidence="4">
    <location>
        <begin position="102"/>
        <end position="328"/>
    </location>
</feature>
<protein>
    <recommendedName>
        <fullName evidence="2">asparagine synthase (glutamine-hydrolyzing)</fullName>
        <ecNumber evidence="2">6.3.5.4</ecNumber>
    </recommendedName>
</protein>
<evidence type="ECO:0000256" key="3">
    <source>
        <dbReference type="ARBA" id="ARBA00048741"/>
    </source>
</evidence>
<evidence type="ECO:0000313" key="5">
    <source>
        <dbReference type="EMBL" id="RED48359.1"/>
    </source>
</evidence>
<dbReference type="PANTHER" id="PTHR43284">
    <property type="entry name" value="ASPARAGINE SYNTHETASE (GLUTAMINE-HYDROLYZING)"/>
    <property type="match status" value="1"/>
</dbReference>
<comment type="pathway">
    <text evidence="1">Amino-acid biosynthesis; L-asparagine biosynthesis; L-asparagine from L-aspartate (L-Gln route): step 1/1.</text>
</comment>
<evidence type="ECO:0000313" key="6">
    <source>
        <dbReference type="Proteomes" id="UP000256629"/>
    </source>
</evidence>
<dbReference type="PANTHER" id="PTHR43284:SF1">
    <property type="entry name" value="ASPARAGINE SYNTHETASE"/>
    <property type="match status" value="1"/>
</dbReference>
<comment type="caution">
    <text evidence="5">The sequence shown here is derived from an EMBL/GenBank/DDBJ whole genome shotgun (WGS) entry which is preliminary data.</text>
</comment>
<dbReference type="EMBL" id="QRDX01000004">
    <property type="protein sequence ID" value="RED48359.1"/>
    <property type="molecule type" value="Genomic_DNA"/>
</dbReference>
<proteinExistence type="predicted"/>
<keyword evidence="6" id="KW-1185">Reference proteome</keyword>
<gene>
    <name evidence="5" type="ORF">DFQ02_104205</name>
</gene>
<name>A0A3D9HFU2_9FLAO</name>
<dbReference type="Gene3D" id="3.40.50.620">
    <property type="entry name" value="HUPs"/>
    <property type="match status" value="1"/>
</dbReference>
<dbReference type="Proteomes" id="UP000256629">
    <property type="component" value="Unassembled WGS sequence"/>
</dbReference>
<sequence length="465" mass="54473">MYYMKTITTPIIPEKQTFFKVNAPHELDLKAICVFAAIGFFLDEDTYYHDTKVLRPGTKYTLDENDKVVNSNTYFNWYYEPRNISFEQALDEFSTLFEAIIQEQTAGKKVILPLSGGLDSRTQAVALKKMGAQVFSYSYEFENGYPETKIAEKIAKSCGFEFQKYKIKKGYLWEVIDDLVEINGCYSDFTSPRQMAIRNEFAKMGAVFSLGHWGDVLFDAMNLPELSHEHQVDVLMSKLLKRGGLEFAESLWQVWELEGHFKDYLRNRVTDLLNTIDIDDTNARLRAFKSKYWAPRWTSVNLAVFNNQKPMSLPYYDNRICEFICTVPESYLKDRQLQIEYMKRSAPELAKIEWQVHRPFNLYNYHLNKPPYNLPYRMVNKLKREIKALLGNPYVQRNWELQFLGKDNAFFLKQYILESGLDTWISKTFLNAQLSAFLKGDALKYAHTINMLLTLSLFNKKQRHA</sequence>
<dbReference type="EC" id="6.3.5.4" evidence="2"/>
<evidence type="ECO:0000256" key="1">
    <source>
        <dbReference type="ARBA" id="ARBA00005187"/>
    </source>
</evidence>
<organism evidence="5 6">
    <name type="scientific">Seonamhaeicola aphaedonensis</name>
    <dbReference type="NCBI Taxonomy" id="1461338"/>
    <lineage>
        <taxon>Bacteria</taxon>
        <taxon>Pseudomonadati</taxon>
        <taxon>Bacteroidota</taxon>
        <taxon>Flavobacteriia</taxon>
        <taxon>Flavobacteriales</taxon>
        <taxon>Flavobacteriaceae</taxon>
    </lineage>
</organism>
<dbReference type="Pfam" id="PF00733">
    <property type="entry name" value="Asn_synthase"/>
    <property type="match status" value="1"/>
</dbReference>
<dbReference type="InterPro" id="IPR051786">
    <property type="entry name" value="ASN_synthetase/amidase"/>
</dbReference>
<dbReference type="SUPFAM" id="SSF52402">
    <property type="entry name" value="Adenine nucleotide alpha hydrolases-like"/>
    <property type="match status" value="1"/>
</dbReference>
<evidence type="ECO:0000259" key="4">
    <source>
        <dbReference type="Pfam" id="PF00733"/>
    </source>
</evidence>
<comment type="catalytic activity">
    <reaction evidence="3">
        <text>L-aspartate + L-glutamine + ATP + H2O = L-asparagine + L-glutamate + AMP + diphosphate + H(+)</text>
        <dbReference type="Rhea" id="RHEA:12228"/>
        <dbReference type="ChEBI" id="CHEBI:15377"/>
        <dbReference type="ChEBI" id="CHEBI:15378"/>
        <dbReference type="ChEBI" id="CHEBI:29985"/>
        <dbReference type="ChEBI" id="CHEBI:29991"/>
        <dbReference type="ChEBI" id="CHEBI:30616"/>
        <dbReference type="ChEBI" id="CHEBI:33019"/>
        <dbReference type="ChEBI" id="CHEBI:58048"/>
        <dbReference type="ChEBI" id="CHEBI:58359"/>
        <dbReference type="ChEBI" id="CHEBI:456215"/>
        <dbReference type="EC" id="6.3.5.4"/>
    </reaction>
</comment>
<accession>A0A3D9HFU2</accession>
<dbReference type="InterPro" id="IPR001962">
    <property type="entry name" value="Asn_synthase"/>
</dbReference>
<dbReference type="AlphaFoldDB" id="A0A3D9HFU2"/>
<reference evidence="5 6" key="1">
    <citation type="submission" date="2018-07" db="EMBL/GenBank/DDBJ databases">
        <title>Genomic Encyclopedia of Type Strains, Phase III (KMG-III): the genomes of soil and plant-associated and newly described type strains.</title>
        <authorList>
            <person name="Whitman W."/>
        </authorList>
    </citation>
    <scope>NUCLEOTIDE SEQUENCE [LARGE SCALE GENOMIC DNA]</scope>
    <source>
        <strain evidence="5 6">CECT 8487</strain>
    </source>
</reference>
<dbReference type="GO" id="GO:0004066">
    <property type="term" value="F:asparagine synthase (glutamine-hydrolyzing) activity"/>
    <property type="evidence" value="ECO:0007669"/>
    <property type="project" value="UniProtKB-EC"/>
</dbReference>
<dbReference type="GO" id="GO:0006529">
    <property type="term" value="P:asparagine biosynthetic process"/>
    <property type="evidence" value="ECO:0007669"/>
    <property type="project" value="InterPro"/>
</dbReference>
<evidence type="ECO:0000256" key="2">
    <source>
        <dbReference type="ARBA" id="ARBA00012737"/>
    </source>
</evidence>
<dbReference type="RefSeq" id="WP_245940236.1">
    <property type="nucleotide sequence ID" value="NZ_QRDX01000004.1"/>
</dbReference>